<name>A0A9X2NNA5_9PSEU</name>
<dbReference type="GO" id="GO:0008757">
    <property type="term" value="F:S-adenosylmethionine-dependent methyltransferase activity"/>
    <property type="evidence" value="ECO:0007669"/>
    <property type="project" value="InterPro"/>
</dbReference>
<dbReference type="InterPro" id="IPR013216">
    <property type="entry name" value="Methyltransf_11"/>
</dbReference>
<dbReference type="EMBL" id="JAMXQV010000034">
    <property type="protein sequence ID" value="MCR6489602.1"/>
    <property type="molecule type" value="Genomic_DNA"/>
</dbReference>
<dbReference type="GO" id="GO:0032259">
    <property type="term" value="P:methylation"/>
    <property type="evidence" value="ECO:0007669"/>
    <property type="project" value="UniProtKB-KW"/>
</dbReference>
<keyword evidence="3" id="KW-1185">Reference proteome</keyword>
<comment type="caution">
    <text evidence="2">The sequence shown here is derived from an EMBL/GenBank/DDBJ whole genome shotgun (WGS) entry which is preliminary data.</text>
</comment>
<dbReference type="Proteomes" id="UP001144096">
    <property type="component" value="Unassembled WGS sequence"/>
</dbReference>
<dbReference type="Pfam" id="PF08241">
    <property type="entry name" value="Methyltransf_11"/>
    <property type="match status" value="1"/>
</dbReference>
<dbReference type="Gene3D" id="3.40.50.150">
    <property type="entry name" value="Vaccinia Virus protein VP39"/>
    <property type="match status" value="1"/>
</dbReference>
<sequence>MPETDEFRPENRIGAVLVSSRSLDEYRRMFALTDTDLAGRILDCPGGAASLTAEVNAAGGTATACDPVYERPVEQVRETALESLGRGYAYHQANPEEYVWTYFRDPDHYLESRTRSVELFAADRAAHPRNYVPAALPTLPFEDGRFDLVLCSHLLFSYADRFDREFHVASLRELARVGREVRVFPLVPMGMTENPELAPVRAELAAAGLPTTVRRVGYEFQRGGDAMLTIGVLPPPM</sequence>
<feature type="domain" description="Methyltransferase type 11" evidence="1">
    <location>
        <begin position="125"/>
        <end position="177"/>
    </location>
</feature>
<accession>A0A9X2NNA5</accession>
<keyword evidence="2" id="KW-0808">Transferase</keyword>
<dbReference type="InterPro" id="IPR029063">
    <property type="entry name" value="SAM-dependent_MTases_sf"/>
</dbReference>
<evidence type="ECO:0000313" key="3">
    <source>
        <dbReference type="Proteomes" id="UP001144096"/>
    </source>
</evidence>
<reference evidence="2" key="1">
    <citation type="submission" date="2022-06" db="EMBL/GenBank/DDBJ databases">
        <title>Amycolatopsis iheyaensis sp. nov., a new species of the genus Amycolatopsis isolated from soil in Iheya island, Japan.</title>
        <authorList>
            <person name="Ngamcharungchit C."/>
            <person name="Kanto H."/>
            <person name="Take A."/>
            <person name="Intra B."/>
            <person name="Matsumoto A."/>
            <person name="Panbangred W."/>
            <person name="Inahashi Y."/>
        </authorList>
    </citation>
    <scope>NUCLEOTIDE SEQUENCE</scope>
    <source>
        <strain evidence="2">OK19-0408</strain>
    </source>
</reference>
<gene>
    <name evidence="2" type="ORF">M8542_42985</name>
</gene>
<organism evidence="2 3">
    <name type="scientific">Amycolatopsis iheyensis</name>
    <dbReference type="NCBI Taxonomy" id="2945988"/>
    <lineage>
        <taxon>Bacteria</taxon>
        <taxon>Bacillati</taxon>
        <taxon>Actinomycetota</taxon>
        <taxon>Actinomycetes</taxon>
        <taxon>Pseudonocardiales</taxon>
        <taxon>Pseudonocardiaceae</taxon>
        <taxon>Amycolatopsis</taxon>
    </lineage>
</organism>
<evidence type="ECO:0000313" key="2">
    <source>
        <dbReference type="EMBL" id="MCR6489602.1"/>
    </source>
</evidence>
<evidence type="ECO:0000259" key="1">
    <source>
        <dbReference type="Pfam" id="PF08241"/>
    </source>
</evidence>
<proteinExistence type="predicted"/>
<dbReference type="SUPFAM" id="SSF53335">
    <property type="entry name" value="S-adenosyl-L-methionine-dependent methyltransferases"/>
    <property type="match status" value="1"/>
</dbReference>
<dbReference type="AlphaFoldDB" id="A0A9X2NNA5"/>
<dbReference type="RefSeq" id="WP_257926165.1">
    <property type="nucleotide sequence ID" value="NZ_JAMXQV010000034.1"/>
</dbReference>
<protein>
    <submittedName>
        <fullName evidence="2">Class I SAM-dependent methyltransferase</fullName>
    </submittedName>
</protein>
<keyword evidence="2" id="KW-0489">Methyltransferase</keyword>